<dbReference type="Proteomes" id="UP000187001">
    <property type="component" value="Unassembled WGS sequence"/>
</dbReference>
<proteinExistence type="predicted"/>
<organism evidence="1 2">
    <name type="scientific">Mycolicibacterium fortuitum</name>
    <name type="common">Mycobacterium fortuitum</name>
    <dbReference type="NCBI Taxonomy" id="1766"/>
    <lineage>
        <taxon>Bacteria</taxon>
        <taxon>Bacillati</taxon>
        <taxon>Actinomycetota</taxon>
        <taxon>Actinomycetes</taxon>
        <taxon>Mycobacteriales</taxon>
        <taxon>Mycobacteriaceae</taxon>
        <taxon>Mycolicibacterium</taxon>
    </lineage>
</organism>
<sequence>MDAASKRLRESNVLRSGAVVFRTKDGGDVDVLVNVTADETRIGAGDAVGVAPVLEVIGDPERIDKIVRGDSDGRREFFAGGIRVRGDIHYLSEIGMTLGFLKSPIV</sequence>
<dbReference type="EMBL" id="MBER01000010">
    <property type="protein sequence ID" value="OMC51918.1"/>
    <property type="molecule type" value="Genomic_DNA"/>
</dbReference>
<gene>
    <name evidence="1" type="ORF">A5742_17420</name>
</gene>
<name>A0ABD6QSZ0_MYCFO</name>
<comment type="caution">
    <text evidence="1">The sequence shown here is derived from an EMBL/GenBank/DDBJ whole genome shotgun (WGS) entry which is preliminary data.</text>
</comment>
<accession>A0ABD6QSZ0</accession>
<evidence type="ECO:0000313" key="1">
    <source>
        <dbReference type="EMBL" id="OMC51918.1"/>
    </source>
</evidence>
<evidence type="ECO:0008006" key="3">
    <source>
        <dbReference type="Google" id="ProtNLM"/>
    </source>
</evidence>
<reference evidence="1 2" key="1">
    <citation type="submission" date="2016-07" db="EMBL/GenBank/DDBJ databases">
        <authorList>
            <person name="Sutton G."/>
            <person name="Brinkac L."/>
            <person name="Sanka R."/>
            <person name="Adams M."/>
            <person name="Lau E."/>
            <person name="Kumar A."/>
            <person name="Macaden R."/>
        </authorList>
    </citation>
    <scope>NUCLEOTIDE SEQUENCE [LARGE SCALE GENOMIC DNA]</scope>
    <source>
        <strain evidence="1 2">GA-0871</strain>
    </source>
</reference>
<protein>
    <recommendedName>
        <fullName evidence="3">SCP2 domain-containing protein</fullName>
    </recommendedName>
</protein>
<evidence type="ECO:0000313" key="2">
    <source>
        <dbReference type="Proteomes" id="UP000187001"/>
    </source>
</evidence>
<dbReference type="AlphaFoldDB" id="A0ABD6QSZ0"/>